<reference evidence="1" key="1">
    <citation type="submission" date="2020-05" db="EMBL/GenBank/DDBJ databases">
        <title>Large-scale comparative analyses of tick genomes elucidate their genetic diversity and vector capacities.</title>
        <authorList>
            <person name="Jia N."/>
            <person name="Wang J."/>
            <person name="Shi W."/>
            <person name="Du L."/>
            <person name="Sun Y."/>
            <person name="Zhan W."/>
            <person name="Jiang J."/>
            <person name="Wang Q."/>
            <person name="Zhang B."/>
            <person name="Ji P."/>
            <person name="Sakyi L.B."/>
            <person name="Cui X."/>
            <person name="Yuan T."/>
            <person name="Jiang B."/>
            <person name="Yang W."/>
            <person name="Lam T.T.-Y."/>
            <person name="Chang Q."/>
            <person name="Ding S."/>
            <person name="Wang X."/>
            <person name="Zhu J."/>
            <person name="Ruan X."/>
            <person name="Zhao L."/>
            <person name="Wei J."/>
            <person name="Que T."/>
            <person name="Du C."/>
            <person name="Cheng J."/>
            <person name="Dai P."/>
            <person name="Han X."/>
            <person name="Huang E."/>
            <person name="Gao Y."/>
            <person name="Liu J."/>
            <person name="Shao H."/>
            <person name="Ye R."/>
            <person name="Li L."/>
            <person name="Wei W."/>
            <person name="Wang X."/>
            <person name="Wang C."/>
            <person name="Yang T."/>
            <person name="Huo Q."/>
            <person name="Li W."/>
            <person name="Guo W."/>
            <person name="Chen H."/>
            <person name="Zhou L."/>
            <person name="Ni X."/>
            <person name="Tian J."/>
            <person name="Zhou Y."/>
            <person name="Sheng Y."/>
            <person name="Liu T."/>
            <person name="Pan Y."/>
            <person name="Xia L."/>
            <person name="Li J."/>
            <person name="Zhao F."/>
            <person name="Cao W."/>
        </authorList>
    </citation>
    <scope>NUCLEOTIDE SEQUENCE</scope>
    <source>
        <strain evidence="1">Hyas-2018</strain>
    </source>
</reference>
<keyword evidence="2" id="KW-1185">Reference proteome</keyword>
<dbReference type="EMBL" id="CM023481">
    <property type="protein sequence ID" value="KAH6948925.1"/>
    <property type="molecule type" value="Genomic_DNA"/>
</dbReference>
<gene>
    <name evidence="1" type="ORF">HPB50_027147</name>
</gene>
<evidence type="ECO:0000313" key="1">
    <source>
        <dbReference type="EMBL" id="KAH6948925.1"/>
    </source>
</evidence>
<protein>
    <submittedName>
        <fullName evidence="1">Uncharacterized protein</fullName>
    </submittedName>
</protein>
<organism evidence="1 2">
    <name type="scientific">Hyalomma asiaticum</name>
    <name type="common">Tick</name>
    <dbReference type="NCBI Taxonomy" id="266040"/>
    <lineage>
        <taxon>Eukaryota</taxon>
        <taxon>Metazoa</taxon>
        <taxon>Ecdysozoa</taxon>
        <taxon>Arthropoda</taxon>
        <taxon>Chelicerata</taxon>
        <taxon>Arachnida</taxon>
        <taxon>Acari</taxon>
        <taxon>Parasitiformes</taxon>
        <taxon>Ixodida</taxon>
        <taxon>Ixodoidea</taxon>
        <taxon>Ixodidae</taxon>
        <taxon>Hyalomminae</taxon>
        <taxon>Hyalomma</taxon>
    </lineage>
</organism>
<name>A0ACB7TPT2_HYAAI</name>
<proteinExistence type="predicted"/>
<accession>A0ACB7TPT2</accession>
<dbReference type="Proteomes" id="UP000821845">
    <property type="component" value="Chromosome 1"/>
</dbReference>
<sequence length="258" mass="29081">MGLCRAMVITFAGAKLPRIPPTQRCRRCGEEHPPPPQGEAPSCEARCIICDGAHTTGSRNSRAQRQPLQWQIRLIPTPSKKQESQLQHDRWQRRKQHQPGPKAAEDLKLKQQQHLPESGQTAAITSHLSKPLPPAREEIINMDTDVNRGTKKRHSSESIDTAAKELAETSSEDEPVPRSKLPVTSKALERIRGRLDKHDHEINALKVSFNRFAEETIQRFNSIDQRFERIEQQLNSSCKVITPHNTPQHQHGAATSAP</sequence>
<comment type="caution">
    <text evidence="1">The sequence shown here is derived from an EMBL/GenBank/DDBJ whole genome shotgun (WGS) entry which is preliminary data.</text>
</comment>
<evidence type="ECO:0000313" key="2">
    <source>
        <dbReference type="Proteomes" id="UP000821845"/>
    </source>
</evidence>